<dbReference type="SUPFAM" id="SSF53474">
    <property type="entry name" value="alpha/beta-Hydrolases"/>
    <property type="match status" value="1"/>
</dbReference>
<comment type="caution">
    <text evidence="1">The sequence shown here is derived from an EMBL/GenBank/DDBJ whole genome shotgun (WGS) entry which is preliminary data.</text>
</comment>
<organism evidence="1 2">
    <name type="scientific">Geothrix limicola</name>
    <dbReference type="NCBI Taxonomy" id="2927978"/>
    <lineage>
        <taxon>Bacteria</taxon>
        <taxon>Pseudomonadati</taxon>
        <taxon>Acidobacteriota</taxon>
        <taxon>Holophagae</taxon>
        <taxon>Holophagales</taxon>
        <taxon>Holophagaceae</taxon>
        <taxon>Geothrix</taxon>
    </lineage>
</organism>
<evidence type="ECO:0000313" key="2">
    <source>
        <dbReference type="Proteomes" id="UP001165069"/>
    </source>
</evidence>
<proteinExistence type="predicted"/>
<name>A0ABQ5QDS2_9BACT</name>
<evidence type="ECO:0000313" key="1">
    <source>
        <dbReference type="EMBL" id="GLH72739.1"/>
    </source>
</evidence>
<dbReference type="RefSeq" id="WP_285571863.1">
    <property type="nucleotide sequence ID" value="NZ_BSDE01000002.1"/>
</dbReference>
<reference evidence="1 2" key="1">
    <citation type="journal article" date="2023" name="Antonie Van Leeuwenhoek">
        <title>Mesoterricola silvestris gen. nov., sp. nov., Mesoterricola sediminis sp. nov., Geothrix oryzae sp. nov., Geothrix edaphica sp. nov., Geothrix rubra sp. nov., and Geothrix limicola sp. nov., six novel members of Acidobacteriota isolated from soils.</title>
        <authorList>
            <person name="Itoh H."/>
            <person name="Sugisawa Y."/>
            <person name="Mise K."/>
            <person name="Xu Z."/>
            <person name="Kuniyasu M."/>
            <person name="Ushijima N."/>
            <person name="Kawano K."/>
            <person name="Kobayashi E."/>
            <person name="Shiratori Y."/>
            <person name="Masuda Y."/>
            <person name="Senoo K."/>
        </authorList>
    </citation>
    <scope>NUCLEOTIDE SEQUENCE [LARGE SCALE GENOMIC DNA]</scope>
    <source>
        <strain evidence="1 2">Red804</strain>
    </source>
</reference>
<gene>
    <name evidence="1" type="ORF">GETHLI_12410</name>
</gene>
<keyword evidence="2" id="KW-1185">Reference proteome</keyword>
<protein>
    <recommendedName>
        <fullName evidence="3">Lipase</fullName>
    </recommendedName>
</protein>
<dbReference type="Gene3D" id="3.40.50.1820">
    <property type="entry name" value="alpha/beta hydrolase"/>
    <property type="match status" value="1"/>
</dbReference>
<accession>A0ABQ5QDS2</accession>
<evidence type="ECO:0008006" key="3">
    <source>
        <dbReference type="Google" id="ProtNLM"/>
    </source>
</evidence>
<dbReference type="PROSITE" id="PS51257">
    <property type="entry name" value="PROKAR_LIPOPROTEIN"/>
    <property type="match status" value="1"/>
</dbReference>
<dbReference type="Proteomes" id="UP001165069">
    <property type="component" value="Unassembled WGS sequence"/>
</dbReference>
<dbReference type="EMBL" id="BSDE01000002">
    <property type="protein sequence ID" value="GLH72739.1"/>
    <property type="molecule type" value="Genomic_DNA"/>
</dbReference>
<dbReference type="InterPro" id="IPR029058">
    <property type="entry name" value="AB_hydrolase_fold"/>
</dbReference>
<sequence>MHRRLTQAAFGTVLLTLFACNGGGDSKAPTLVTGTSSIPSATAAVFDPANAKIPLPNILATAAAVDPISKAWINPLTGATVTGARPYGVPMQPPEALAYVAYHEVGGPNYGYPDTTFSTHAVSGLNAPIYFAFSGAVDATTVTPSTVKVFQVLPDSNGLTENATLGFQDVSGLFTYTASAACPNAGAQASGQEFLLFPKVPLTPGARFLYVVTDGVKDKGTPAKSIVASPYFEALKSTTALTGSFAALEPIRADNMSGTNVLLSGYAKVMSDLIANAAADTTAKTGATATGIATRANITLMGRFITTGAGGIRTLASDSTTIKPMDAILRGFAAGSFGAAKAWNNTVTISAALPAATYFGALGLPASTYTNISTVVLGSYHSADLQMDPAVAATATSAGVDLTTLAGGSGTAQGATNPYSYSTGITQPVRAAATGGGLTAGQLLGFYNTDRQIPFVYFIPVGGAATYKTVILQHGITSQKEAAAAAANTIAMSGKATIAIDLPMHGALAQPANQVLAGDTAAVKAQKQANWGSDFMSLTSLLTGRTNVQQAALNLHRLEILMRTGTPFGTAFATYAGGAITGYPTPGATGNITFVGQSLGSICGAYYLAGNATLATSGAPYTQATLNNDMKGFLSVPGSTLAYLLKDSPSFSPTVNAGLSAASGGTVVPGTTAYTQFFLVAQTLVDPVDPASMTLPLTTGLPSRLSGRTAMQEAVGDTVIPNYTTRYLGQALGGRTLFGYDFAPGFNQLVYKGDTAPKVPFMAGATPTTLKALAAAYSPAATSPTEGYFQFNQTGIDHGFLLDNTTPANTGAAQKQLLFFLGGPAVGGSGLNIVVDPYSF</sequence>